<dbReference type="GO" id="GO:0008017">
    <property type="term" value="F:microtubule binding"/>
    <property type="evidence" value="ECO:0007669"/>
    <property type="project" value="InterPro"/>
</dbReference>
<name>D5AAK8_PICSI</name>
<protein>
    <recommendedName>
        <fullName evidence="2">TORTIFOLIA1/TORL1-2 C-terminal domain-containing protein</fullName>
    </recommendedName>
</protein>
<feature type="compositionally biased region" description="Basic and acidic residues" evidence="1">
    <location>
        <begin position="82"/>
        <end position="93"/>
    </location>
</feature>
<feature type="region of interest" description="Disordered" evidence="1">
    <location>
        <begin position="82"/>
        <end position="110"/>
    </location>
</feature>
<dbReference type="Pfam" id="PF24713">
    <property type="entry name" value="TOR1L1_C"/>
    <property type="match status" value="1"/>
</dbReference>
<dbReference type="PANTHER" id="PTHR31355">
    <property type="entry name" value="MICROTUBULE-ASSOCIATED PROTEIN TORTIFOLIA1"/>
    <property type="match status" value="1"/>
</dbReference>
<sequence>MHGGFIVNPLADIRGASRKESIESISDSTQRPISENSKGDQIMTGSLDRNRFGEGPSARSVWKASKDEATLSAIRVAGKDGKTEELESVKENSRPNTLDPSTENLSSSKSRHGSTVFWSVWTRAVDFLRTGDVDSAFVEVLCPGDDLLLIRLMNRTGPVLEHLSQGTIVEMLQTIMQFLMKQKYLDSIIPWIQQVVDLTASNGPDYLDLPPEAKKDTLSALQEAPSLRFMDASTRNTITQIASKLSTIWAADLPRSR</sequence>
<dbReference type="InterPro" id="IPR033337">
    <property type="entry name" value="TORTIFOLIA1/SINE1-2"/>
</dbReference>
<dbReference type="InterPro" id="IPR057599">
    <property type="entry name" value="TORTIFOLIA1/TORL1-2_C"/>
</dbReference>
<organism evidence="3">
    <name type="scientific">Picea sitchensis</name>
    <name type="common">Sitka spruce</name>
    <name type="synonym">Pinus sitchensis</name>
    <dbReference type="NCBI Taxonomy" id="3332"/>
    <lineage>
        <taxon>Eukaryota</taxon>
        <taxon>Viridiplantae</taxon>
        <taxon>Streptophyta</taxon>
        <taxon>Embryophyta</taxon>
        <taxon>Tracheophyta</taxon>
        <taxon>Spermatophyta</taxon>
        <taxon>Pinopsida</taxon>
        <taxon>Pinidae</taxon>
        <taxon>Conifers I</taxon>
        <taxon>Pinales</taxon>
        <taxon>Pinaceae</taxon>
        <taxon>Picea</taxon>
    </lineage>
</organism>
<feature type="compositionally biased region" description="Polar residues" evidence="1">
    <location>
        <begin position="94"/>
        <end position="108"/>
    </location>
</feature>
<accession>D5AAK8</accession>
<feature type="compositionally biased region" description="Polar residues" evidence="1">
    <location>
        <begin position="23"/>
        <end position="36"/>
    </location>
</feature>
<proteinExistence type="evidence at transcript level"/>
<evidence type="ECO:0000313" key="3">
    <source>
        <dbReference type="EMBL" id="ADE76577.1"/>
    </source>
</evidence>
<dbReference type="PANTHER" id="PTHR31355:SF7">
    <property type="entry name" value="MICROTUBULE-ASSOCIATED PROTEIN TORTIFOLIA1"/>
    <property type="match status" value="1"/>
</dbReference>
<evidence type="ECO:0000259" key="2">
    <source>
        <dbReference type="Pfam" id="PF24713"/>
    </source>
</evidence>
<dbReference type="EMBL" id="BT123246">
    <property type="protein sequence ID" value="ADE76577.1"/>
    <property type="molecule type" value="mRNA"/>
</dbReference>
<dbReference type="GO" id="GO:0005874">
    <property type="term" value="C:microtubule"/>
    <property type="evidence" value="ECO:0007669"/>
    <property type="project" value="InterPro"/>
</dbReference>
<dbReference type="AlphaFoldDB" id="D5AAK8"/>
<feature type="region of interest" description="Disordered" evidence="1">
    <location>
        <begin position="1"/>
        <end position="64"/>
    </location>
</feature>
<evidence type="ECO:0000256" key="1">
    <source>
        <dbReference type="SAM" id="MobiDB-lite"/>
    </source>
</evidence>
<reference evidence="3" key="1">
    <citation type="submission" date="2010-04" db="EMBL/GenBank/DDBJ databases">
        <authorList>
            <person name="Reid K.E."/>
            <person name="Liao N."/>
            <person name="Chan S."/>
            <person name="Docking R."/>
            <person name="Taylor G."/>
            <person name="Moore R."/>
            <person name="Mayo M."/>
            <person name="Munro S."/>
            <person name="King J."/>
            <person name="Yanchuk A."/>
            <person name="Holt R."/>
            <person name="Jones S."/>
            <person name="Marra M."/>
            <person name="Ritland C.E."/>
            <person name="Ritland K."/>
            <person name="Bohlmann J."/>
        </authorList>
    </citation>
    <scope>NUCLEOTIDE SEQUENCE</scope>
    <source>
        <tissue evidence="3">Bud</tissue>
    </source>
</reference>
<feature type="domain" description="TORTIFOLIA1/TORL1-2 C-terminal" evidence="2">
    <location>
        <begin position="117"/>
        <end position="249"/>
    </location>
</feature>